<keyword evidence="3" id="KW-1185">Reference proteome</keyword>
<feature type="signal peptide" evidence="1">
    <location>
        <begin position="1"/>
        <end position="18"/>
    </location>
</feature>
<dbReference type="InterPro" id="IPR024258">
    <property type="entry name" value="DUF3798"/>
</dbReference>
<organism evidence="2 3">
    <name type="scientific">Tissierella carlieri</name>
    <dbReference type="NCBI Taxonomy" id="689904"/>
    <lineage>
        <taxon>Bacteria</taxon>
        <taxon>Bacillati</taxon>
        <taxon>Bacillota</taxon>
        <taxon>Tissierellia</taxon>
        <taxon>Tissierellales</taxon>
        <taxon>Tissierellaceae</taxon>
        <taxon>Tissierella</taxon>
    </lineage>
</organism>
<comment type="caution">
    <text evidence="2">The sequence shown here is derived from an EMBL/GenBank/DDBJ whole genome shotgun (WGS) entry which is preliminary data.</text>
</comment>
<evidence type="ECO:0000256" key="1">
    <source>
        <dbReference type="SAM" id="SignalP"/>
    </source>
</evidence>
<proteinExistence type="predicted"/>
<evidence type="ECO:0000313" key="2">
    <source>
        <dbReference type="EMBL" id="MCQ4925580.1"/>
    </source>
</evidence>
<dbReference type="EMBL" id="JANGAC010000024">
    <property type="protein sequence ID" value="MCQ4925580.1"/>
    <property type="molecule type" value="Genomic_DNA"/>
</dbReference>
<evidence type="ECO:0000313" key="3">
    <source>
        <dbReference type="Proteomes" id="UP001524478"/>
    </source>
</evidence>
<dbReference type="Pfam" id="PF12683">
    <property type="entry name" value="DUF3798"/>
    <property type="match status" value="1"/>
</dbReference>
<reference evidence="2 3" key="1">
    <citation type="submission" date="2022-06" db="EMBL/GenBank/DDBJ databases">
        <title>Isolation of gut microbiota from human fecal samples.</title>
        <authorList>
            <person name="Pamer E.G."/>
            <person name="Barat B."/>
            <person name="Waligurski E."/>
            <person name="Medina S."/>
            <person name="Paddock L."/>
            <person name="Mostad J."/>
        </authorList>
    </citation>
    <scope>NUCLEOTIDE SEQUENCE [LARGE SCALE GENOMIC DNA]</scope>
    <source>
        <strain evidence="2 3">DFI.7.95</strain>
    </source>
</reference>
<dbReference type="RefSeq" id="WP_256313001.1">
    <property type="nucleotide sequence ID" value="NZ_CP172320.1"/>
</dbReference>
<accession>A0ABT1SGF4</accession>
<protein>
    <submittedName>
        <fullName evidence="2">DUF3798 domain-containing protein</fullName>
    </submittedName>
</protein>
<keyword evidence="1" id="KW-0732">Signal</keyword>
<gene>
    <name evidence="2" type="ORF">NE686_20965</name>
</gene>
<dbReference type="Proteomes" id="UP001524478">
    <property type="component" value="Unassembled WGS sequence"/>
</dbReference>
<dbReference type="Gene3D" id="3.40.50.11390">
    <property type="match status" value="1"/>
</dbReference>
<dbReference type="PROSITE" id="PS51257">
    <property type="entry name" value="PROKAR_LIPOPROTEIN"/>
    <property type="match status" value="1"/>
</dbReference>
<name>A0ABT1SGF4_9FIRM</name>
<feature type="chain" id="PRO_5045208634" evidence="1">
    <location>
        <begin position="19"/>
        <end position="373"/>
    </location>
</feature>
<sequence length="373" mass="40887">MKKIFVLFLVAILVISLAGCGTKTTSGKTDYKIGIVTGTVSQGEEEFRAGERMVAKYGDMIKHITYPDKFAQEQETTIAQVASLAADPAVKAIVFVQAVEGAAPAIDKVRETRPDILFILGVPHENPDTIASRGDILLELDQLQRGKSVIHKAKEMGAKTFIHYSFPRHMSMELLAARRDIFKETCADLGIQFVEVDAPDPLSDAGVPGAQLFILEDVPRQVDKYGKDTAFFSTNCSMQEPLIKQALETGAIYPEQCCPSPYHAYPGALGIEIPSDKAGDLDYLSEQISAKIAEKGGTGRFGTWNRPANVAIIEAGVEYAKAYAEGKIEKFDKDAMVQYMKEVTGDKNNEVKFSELNEDTPNFLLFVLGSQIF</sequence>